<dbReference type="EMBL" id="KK914287">
    <property type="protein sequence ID" value="KDP42774.1"/>
    <property type="molecule type" value="Genomic_DNA"/>
</dbReference>
<reference evidence="1 2" key="1">
    <citation type="journal article" date="2014" name="PLoS ONE">
        <title>Global Analysis of Gene Expression Profiles in Physic Nut (Jatropha curcas L.) Seedlings Exposed to Salt Stress.</title>
        <authorList>
            <person name="Zhang L."/>
            <person name="Zhang C."/>
            <person name="Wu P."/>
            <person name="Chen Y."/>
            <person name="Li M."/>
            <person name="Jiang H."/>
            <person name="Wu G."/>
        </authorList>
    </citation>
    <scope>NUCLEOTIDE SEQUENCE [LARGE SCALE GENOMIC DNA]</scope>
    <source>
        <strain evidence="2">cv. GZQX0401</strain>
        <tissue evidence="1">Young leaves</tissue>
    </source>
</reference>
<dbReference type="AlphaFoldDB" id="A0A067LFB8"/>
<dbReference type="PANTHER" id="PTHR34287">
    <property type="entry name" value="OS06G0551500 PROTEIN-RELATED"/>
    <property type="match status" value="1"/>
</dbReference>
<dbReference type="PANTHER" id="PTHR34287:SF4">
    <property type="entry name" value="OS04G0504200 PROTEIN"/>
    <property type="match status" value="1"/>
</dbReference>
<keyword evidence="2" id="KW-1185">Reference proteome</keyword>
<dbReference type="OrthoDB" id="1678883at2759"/>
<protein>
    <submittedName>
        <fullName evidence="1">Uncharacterized protein</fullName>
    </submittedName>
</protein>
<gene>
    <name evidence="1" type="ORF">JCGZ_00473</name>
</gene>
<dbReference type="STRING" id="180498.A0A067LFB8"/>
<dbReference type="Proteomes" id="UP000027138">
    <property type="component" value="Unassembled WGS sequence"/>
</dbReference>
<evidence type="ECO:0000313" key="2">
    <source>
        <dbReference type="Proteomes" id="UP000027138"/>
    </source>
</evidence>
<sequence>MRMKIQQQEEEEEEEEKQRLIISTCKVIEYLEPLMSKELLFKFPDNSDLDFDYSQSSIWSPLVPRVHSHMDLDLDLITPKKLSFGFGLLDSNKKKSVSKKVTSTLEKKLKMKKKCKVRASGFSPTPIKGSCALFATKGWNKVLKAAFQTFQEKEEERSFMPREAFQLFERLNDSIVPLPTHHRDGPYVSSSLVSSSCSNRASSRPRRTRSTILIEASCFPLLGGSMIFDDGDLVLPFLLCV</sequence>
<organism evidence="1 2">
    <name type="scientific">Jatropha curcas</name>
    <name type="common">Barbados nut</name>
    <dbReference type="NCBI Taxonomy" id="180498"/>
    <lineage>
        <taxon>Eukaryota</taxon>
        <taxon>Viridiplantae</taxon>
        <taxon>Streptophyta</taxon>
        <taxon>Embryophyta</taxon>
        <taxon>Tracheophyta</taxon>
        <taxon>Spermatophyta</taxon>
        <taxon>Magnoliopsida</taxon>
        <taxon>eudicotyledons</taxon>
        <taxon>Gunneridae</taxon>
        <taxon>Pentapetalae</taxon>
        <taxon>rosids</taxon>
        <taxon>fabids</taxon>
        <taxon>Malpighiales</taxon>
        <taxon>Euphorbiaceae</taxon>
        <taxon>Crotonoideae</taxon>
        <taxon>Jatropheae</taxon>
        <taxon>Jatropha</taxon>
    </lineage>
</organism>
<name>A0A067LFB8_JATCU</name>
<accession>A0A067LFB8</accession>
<evidence type="ECO:0000313" key="1">
    <source>
        <dbReference type="EMBL" id="KDP42774.1"/>
    </source>
</evidence>
<proteinExistence type="predicted"/>